<accession>A0A511UZB9</accession>
<dbReference type="OrthoDB" id="9813321at2"/>
<dbReference type="AlphaFoldDB" id="A0A511UZB9"/>
<evidence type="ECO:0000313" key="3">
    <source>
        <dbReference type="Proteomes" id="UP000321491"/>
    </source>
</evidence>
<dbReference type="Proteomes" id="UP000321491">
    <property type="component" value="Unassembled WGS sequence"/>
</dbReference>
<proteinExistence type="predicted"/>
<evidence type="ECO:0000259" key="1">
    <source>
        <dbReference type="SMART" id="SM00834"/>
    </source>
</evidence>
<organism evidence="2 3">
    <name type="scientific">Cerasibacillus quisquiliarum</name>
    <dbReference type="NCBI Taxonomy" id="227865"/>
    <lineage>
        <taxon>Bacteria</taxon>
        <taxon>Bacillati</taxon>
        <taxon>Bacillota</taxon>
        <taxon>Bacilli</taxon>
        <taxon>Bacillales</taxon>
        <taxon>Bacillaceae</taxon>
        <taxon>Cerasibacillus</taxon>
    </lineage>
</organism>
<keyword evidence="3" id="KW-1185">Reference proteome</keyword>
<dbReference type="NCBIfam" id="TIGR02605">
    <property type="entry name" value="CxxC_CxxC_SSSS"/>
    <property type="match status" value="1"/>
</dbReference>
<name>A0A511UZB9_9BACI</name>
<dbReference type="RefSeq" id="WP_146938312.1">
    <property type="nucleotide sequence ID" value="NZ_BJXW01000025.1"/>
</dbReference>
<gene>
    <name evidence="2" type="ORF">CQU01_21770</name>
</gene>
<protein>
    <recommendedName>
        <fullName evidence="1">Putative regulatory protein FmdB zinc ribbon domain-containing protein</fullName>
    </recommendedName>
</protein>
<dbReference type="SMART" id="SM00834">
    <property type="entry name" value="CxxC_CXXC_SSSS"/>
    <property type="match status" value="1"/>
</dbReference>
<dbReference type="InterPro" id="IPR013429">
    <property type="entry name" value="Regulatory_FmdB_Zinc_ribbon"/>
</dbReference>
<comment type="caution">
    <text evidence="2">The sequence shown here is derived from an EMBL/GenBank/DDBJ whole genome shotgun (WGS) entry which is preliminary data.</text>
</comment>
<evidence type="ECO:0000313" key="2">
    <source>
        <dbReference type="EMBL" id="GEN31939.1"/>
    </source>
</evidence>
<dbReference type="EMBL" id="BJXW01000025">
    <property type="protein sequence ID" value="GEN31939.1"/>
    <property type="molecule type" value="Genomic_DNA"/>
</dbReference>
<reference evidence="2 3" key="1">
    <citation type="submission" date="2019-07" db="EMBL/GenBank/DDBJ databases">
        <title>Whole genome shotgun sequence of Cerasibacillus quisquiliarum NBRC 102429.</title>
        <authorList>
            <person name="Hosoyama A."/>
            <person name="Uohara A."/>
            <person name="Ohji S."/>
            <person name="Ichikawa N."/>
        </authorList>
    </citation>
    <scope>NUCLEOTIDE SEQUENCE [LARGE SCALE GENOMIC DNA]</scope>
    <source>
        <strain evidence="2 3">NBRC 102429</strain>
    </source>
</reference>
<sequence>MAYYTFKCNVCGEFTEWHRSTKGNKQYSTCPTCDAIAKRVFKPPIVYRLDKKLKHTIEKGKEPQIRTKEQLTTTAIQKVTKRSQSARPWQVS</sequence>
<feature type="domain" description="Putative regulatory protein FmdB zinc ribbon" evidence="1">
    <location>
        <begin position="1"/>
        <end position="42"/>
    </location>
</feature>